<name>A0AA95EY85_9BACL</name>
<dbReference type="AlphaFoldDB" id="A0AA95EY85"/>
<dbReference type="InterPro" id="IPR012042">
    <property type="entry name" value="NeuTTM/CthTTM-like"/>
</dbReference>
<gene>
    <name evidence="3" type="ORF">P0Y55_13155</name>
</gene>
<sequence>MLEIERKFLLPHYPDKLISSGTIVVQSEHFIDQTYLALDPDQELRVRKIVDAGTGEATYTHTFKRGNGLMREEVEYSISESIYTQVIEAFKAKPLTKKRVTAVWEGITVEIDCYDQLNLIVIEVEFNSKEAALSFNAPEWFGPDISSERQYSNKTIWRKLQES</sequence>
<dbReference type="PANTHER" id="PTHR40114">
    <property type="entry name" value="SLR0698 PROTEIN"/>
    <property type="match status" value="1"/>
</dbReference>
<protein>
    <submittedName>
        <fullName evidence="3">CYTH domain-containing protein</fullName>
    </submittedName>
</protein>
<dbReference type="Proteomes" id="UP001178662">
    <property type="component" value="Chromosome"/>
</dbReference>
<dbReference type="SUPFAM" id="SSF55154">
    <property type="entry name" value="CYTH-like phosphatases"/>
    <property type="match status" value="1"/>
</dbReference>
<organism evidence="3 4">
    <name type="scientific">Candidatus Cohnella colombiensis</name>
    <dbReference type="NCBI Taxonomy" id="3121368"/>
    <lineage>
        <taxon>Bacteria</taxon>
        <taxon>Bacillati</taxon>
        <taxon>Bacillota</taxon>
        <taxon>Bacilli</taxon>
        <taxon>Bacillales</taxon>
        <taxon>Paenibacillaceae</taxon>
        <taxon>Cohnella</taxon>
    </lineage>
</organism>
<keyword evidence="4" id="KW-1185">Reference proteome</keyword>
<feature type="domain" description="CYTH" evidence="2">
    <location>
        <begin position="1"/>
        <end position="162"/>
    </location>
</feature>
<dbReference type="EMBL" id="CP119317">
    <property type="protein sequence ID" value="WEK53523.1"/>
    <property type="molecule type" value="Genomic_DNA"/>
</dbReference>
<dbReference type="SMART" id="SM01118">
    <property type="entry name" value="CYTH"/>
    <property type="match status" value="1"/>
</dbReference>
<reference evidence="3" key="1">
    <citation type="submission" date="2023-03" db="EMBL/GenBank/DDBJ databases">
        <title>Andean soil-derived lignocellulolytic bacterial consortium as a source of novel taxa and putative plastic-active enzymes.</title>
        <authorList>
            <person name="Diaz-Garcia L."/>
            <person name="Chuvochina M."/>
            <person name="Feuerriegel G."/>
            <person name="Bunk B."/>
            <person name="Sproer C."/>
            <person name="Streit W.R."/>
            <person name="Rodriguez L.M."/>
            <person name="Overmann J."/>
            <person name="Jimenez D.J."/>
        </authorList>
    </citation>
    <scope>NUCLEOTIDE SEQUENCE</scope>
    <source>
        <strain evidence="3">MAG 2441</strain>
    </source>
</reference>
<dbReference type="PANTHER" id="PTHR40114:SF1">
    <property type="entry name" value="SLR0698 PROTEIN"/>
    <property type="match status" value="1"/>
</dbReference>
<dbReference type="PROSITE" id="PS51707">
    <property type="entry name" value="CYTH"/>
    <property type="match status" value="1"/>
</dbReference>
<proteinExistence type="predicted"/>
<accession>A0AA95EY85</accession>
<dbReference type="Gene3D" id="2.40.320.10">
    <property type="entry name" value="Hypothetical Protein Pfu-838710-001"/>
    <property type="match status" value="1"/>
</dbReference>
<evidence type="ECO:0000313" key="3">
    <source>
        <dbReference type="EMBL" id="WEK53523.1"/>
    </source>
</evidence>
<dbReference type="PIRSF" id="PIRSF016487">
    <property type="entry name" value="CYTH_UCP016487"/>
    <property type="match status" value="1"/>
</dbReference>
<evidence type="ECO:0000259" key="2">
    <source>
        <dbReference type="PROSITE" id="PS51707"/>
    </source>
</evidence>
<dbReference type="InterPro" id="IPR033469">
    <property type="entry name" value="CYTH-like_dom_sf"/>
</dbReference>
<dbReference type="InterPro" id="IPR023577">
    <property type="entry name" value="CYTH_domain"/>
</dbReference>
<evidence type="ECO:0000256" key="1">
    <source>
        <dbReference type="PIRSR" id="PIRSR016487-1"/>
    </source>
</evidence>
<evidence type="ECO:0000313" key="4">
    <source>
        <dbReference type="Proteomes" id="UP001178662"/>
    </source>
</evidence>
<dbReference type="Pfam" id="PF01928">
    <property type="entry name" value="CYTH"/>
    <property type="match status" value="1"/>
</dbReference>
<feature type="active site" description="Proton acceptor" evidence="1">
    <location>
        <position position="35"/>
    </location>
</feature>